<proteinExistence type="predicted"/>
<gene>
    <name evidence="1" type="ORF">F9U64_15140</name>
</gene>
<comment type="caution">
    <text evidence="1">The sequence shown here is derived from an EMBL/GenBank/DDBJ whole genome shotgun (WGS) entry which is preliminary data.</text>
</comment>
<dbReference type="SFLD" id="SFLDG01144">
    <property type="entry name" value="C2.B.4:_PGP_Like"/>
    <property type="match status" value="1"/>
</dbReference>
<dbReference type="CDD" id="cd07516">
    <property type="entry name" value="HAD_Pase"/>
    <property type="match status" value="1"/>
</dbReference>
<reference evidence="1 2" key="1">
    <citation type="submission" date="2019-10" db="EMBL/GenBank/DDBJ databases">
        <title>Gracilibacillus sp. nov. isolated from rice seeds.</title>
        <authorList>
            <person name="He S."/>
        </authorList>
    </citation>
    <scope>NUCLEOTIDE SEQUENCE [LARGE SCALE GENOMIC DNA]</scope>
    <source>
        <strain evidence="1 2">TD8</strain>
    </source>
</reference>
<dbReference type="OrthoDB" id="9781413at2"/>
<dbReference type="Gene3D" id="3.40.50.1000">
    <property type="entry name" value="HAD superfamily/HAD-like"/>
    <property type="match status" value="2"/>
</dbReference>
<dbReference type="Pfam" id="PF08282">
    <property type="entry name" value="Hydrolase_3"/>
    <property type="match status" value="2"/>
</dbReference>
<evidence type="ECO:0000313" key="1">
    <source>
        <dbReference type="EMBL" id="KAB8129343.1"/>
    </source>
</evidence>
<dbReference type="Proteomes" id="UP000480246">
    <property type="component" value="Unassembled WGS sequence"/>
</dbReference>
<dbReference type="PANTHER" id="PTHR10000">
    <property type="entry name" value="PHOSPHOSERINE PHOSPHATASE"/>
    <property type="match status" value="1"/>
</dbReference>
<keyword evidence="2" id="KW-1185">Reference proteome</keyword>
<dbReference type="InterPro" id="IPR006379">
    <property type="entry name" value="HAD-SF_hydro_IIB"/>
</dbReference>
<dbReference type="SFLD" id="SFLDG01140">
    <property type="entry name" value="C2.B:_Phosphomannomutase_and_P"/>
    <property type="match status" value="1"/>
</dbReference>
<dbReference type="NCBIfam" id="TIGR01484">
    <property type="entry name" value="HAD-SF-IIB"/>
    <property type="match status" value="1"/>
</dbReference>
<evidence type="ECO:0000313" key="2">
    <source>
        <dbReference type="Proteomes" id="UP000480246"/>
    </source>
</evidence>
<dbReference type="InterPro" id="IPR036412">
    <property type="entry name" value="HAD-like_sf"/>
</dbReference>
<name>A0A7C8GS16_9BACI</name>
<dbReference type="SUPFAM" id="SSF56784">
    <property type="entry name" value="HAD-like"/>
    <property type="match status" value="1"/>
</dbReference>
<dbReference type="PANTHER" id="PTHR10000:SF55">
    <property type="entry name" value="5-AMINO-6-(5-PHOSPHO-D-RIBITYLAMINO)URACIL PHOSPHATASE YCSE"/>
    <property type="match status" value="1"/>
</dbReference>
<dbReference type="GO" id="GO:0000287">
    <property type="term" value="F:magnesium ion binding"/>
    <property type="evidence" value="ECO:0007669"/>
    <property type="project" value="TreeGrafter"/>
</dbReference>
<dbReference type="SFLD" id="SFLDS00003">
    <property type="entry name" value="Haloacid_Dehalogenase"/>
    <property type="match status" value="1"/>
</dbReference>
<dbReference type="GO" id="GO:0005829">
    <property type="term" value="C:cytosol"/>
    <property type="evidence" value="ECO:0007669"/>
    <property type="project" value="TreeGrafter"/>
</dbReference>
<dbReference type="GO" id="GO:0016791">
    <property type="term" value="F:phosphatase activity"/>
    <property type="evidence" value="ECO:0007669"/>
    <property type="project" value="TreeGrafter"/>
</dbReference>
<sequence>MFMKDIRLIALDMDGTLLNTKHKVSEANKEAIIKAREKGVEVIISTGRHLQTSSKIAKELDIHYLITVNGSEIWTSTGDLIARQTIDAKVIEKLVALKDEHKTWAWLSSVDKIWRGEVPEDINAHEWLKFGFDTTTPEMKEKLMETLGGWEDIELSNSSPTNIEVNAVGVNKAAAIEVVCERLGITMDQVMACGDSLNDIKMIQQAGVGVAMGNAQEAVKKAADWSTATNNDDGVAKAIEKFVLKNAEISENKI</sequence>
<dbReference type="EMBL" id="WEID01000076">
    <property type="protein sequence ID" value="KAB8129343.1"/>
    <property type="molecule type" value="Genomic_DNA"/>
</dbReference>
<accession>A0A7C8GS16</accession>
<dbReference type="AlphaFoldDB" id="A0A7C8GS16"/>
<dbReference type="PROSITE" id="PS01228">
    <property type="entry name" value="COF_1"/>
    <property type="match status" value="1"/>
</dbReference>
<dbReference type="InterPro" id="IPR023214">
    <property type="entry name" value="HAD_sf"/>
</dbReference>
<protein>
    <submittedName>
        <fullName evidence="1">HAD family phosphatase</fullName>
    </submittedName>
</protein>
<organism evidence="1 2">
    <name type="scientific">Gracilibacillus oryzae</name>
    <dbReference type="NCBI Taxonomy" id="1672701"/>
    <lineage>
        <taxon>Bacteria</taxon>
        <taxon>Bacillati</taxon>
        <taxon>Bacillota</taxon>
        <taxon>Bacilli</taxon>
        <taxon>Bacillales</taxon>
        <taxon>Bacillaceae</taxon>
        <taxon>Gracilibacillus</taxon>
    </lineage>
</organism>
<dbReference type="PROSITE" id="PS01229">
    <property type="entry name" value="COF_2"/>
    <property type="match status" value="1"/>
</dbReference>